<evidence type="ECO:0000259" key="10">
    <source>
        <dbReference type="PROSITE" id="PS50262"/>
    </source>
</evidence>
<dbReference type="GO" id="GO:0005886">
    <property type="term" value="C:plasma membrane"/>
    <property type="evidence" value="ECO:0007669"/>
    <property type="project" value="TreeGrafter"/>
</dbReference>
<dbReference type="GO" id="GO:0004984">
    <property type="term" value="F:olfactory receptor activity"/>
    <property type="evidence" value="ECO:0007669"/>
    <property type="project" value="InterPro"/>
</dbReference>
<dbReference type="Gene3D" id="1.20.1070.10">
    <property type="entry name" value="Rhodopsin 7-helix transmembrane proteins"/>
    <property type="match status" value="1"/>
</dbReference>
<feature type="transmembrane region" description="Helical" evidence="9">
    <location>
        <begin position="128"/>
        <end position="150"/>
    </location>
</feature>
<evidence type="ECO:0000256" key="3">
    <source>
        <dbReference type="ARBA" id="ARBA00022606"/>
    </source>
</evidence>
<keyword evidence="6 9" id="KW-1133">Transmembrane helix</keyword>
<dbReference type="InterPro" id="IPR000725">
    <property type="entry name" value="Olfact_rcpt"/>
</dbReference>
<reference evidence="11" key="1">
    <citation type="submission" date="2025-08" db="UniProtKB">
        <authorList>
            <consortium name="Ensembl"/>
        </authorList>
    </citation>
    <scope>IDENTIFICATION</scope>
</reference>
<feature type="transmembrane region" description="Helical" evidence="9">
    <location>
        <begin position="232"/>
        <end position="256"/>
    </location>
</feature>
<dbReference type="GO" id="GO:0004930">
    <property type="term" value="F:G protein-coupled receptor activity"/>
    <property type="evidence" value="ECO:0007669"/>
    <property type="project" value="InterPro"/>
</dbReference>
<dbReference type="FunFam" id="1.20.1070.10:FF:000006">
    <property type="entry name" value="Olfactory receptor"/>
    <property type="match status" value="1"/>
</dbReference>
<dbReference type="Ensembl" id="ENSSPUT00000026917.1">
    <property type="protein sequence ID" value="ENSSPUP00000025219.1"/>
    <property type="gene ID" value="ENSSPUG00000019316.1"/>
</dbReference>
<keyword evidence="5" id="KW-0552">Olfaction</keyword>
<feature type="transmembrane region" description="Helical" evidence="9">
    <location>
        <begin position="268"/>
        <end position="290"/>
    </location>
</feature>
<comment type="subcellular location">
    <subcellularLocation>
        <location evidence="2">Membrane</location>
        <topology evidence="2">Multi-pass membrane protein</topology>
    </subcellularLocation>
</comment>
<feature type="transmembrane region" description="Helical" evidence="9">
    <location>
        <begin position="302"/>
        <end position="324"/>
    </location>
</feature>
<dbReference type="PANTHER" id="PTHR26450:SF70">
    <property type="entry name" value="OLFACTORY RECEPTOR MOR24-2"/>
    <property type="match status" value="1"/>
</dbReference>
<reference evidence="11" key="2">
    <citation type="submission" date="2025-09" db="UniProtKB">
        <authorList>
            <consortium name="Ensembl"/>
        </authorList>
    </citation>
    <scope>IDENTIFICATION</scope>
</reference>
<evidence type="ECO:0000256" key="5">
    <source>
        <dbReference type="ARBA" id="ARBA00022725"/>
    </source>
</evidence>
<evidence type="ECO:0000256" key="1">
    <source>
        <dbReference type="ARBA" id="ARBA00002936"/>
    </source>
</evidence>
<dbReference type="PRINTS" id="PR00245">
    <property type="entry name" value="OLFACTORYR"/>
</dbReference>
<keyword evidence="4 9" id="KW-0812">Transmembrane</keyword>
<evidence type="ECO:0000256" key="6">
    <source>
        <dbReference type="ARBA" id="ARBA00022989"/>
    </source>
</evidence>
<feature type="transmembrane region" description="Helical" evidence="9">
    <location>
        <begin position="171"/>
        <end position="192"/>
    </location>
</feature>
<feature type="transmembrane region" description="Helical" evidence="9">
    <location>
        <begin position="55"/>
        <end position="78"/>
    </location>
</feature>
<proteinExistence type="predicted"/>
<accession>A0A8D0HQ56</accession>
<dbReference type="OMA" id="NVHIWIS"/>
<evidence type="ECO:0000256" key="4">
    <source>
        <dbReference type="ARBA" id="ARBA00022692"/>
    </source>
</evidence>
<feature type="domain" description="G-protein coupled receptors family 1 profile" evidence="10">
    <location>
        <begin position="71"/>
        <end position="322"/>
    </location>
</feature>
<dbReference type="InterPro" id="IPR050402">
    <property type="entry name" value="OR51/52/56-like"/>
</dbReference>
<dbReference type="PANTHER" id="PTHR26450">
    <property type="entry name" value="OLFACTORY RECEPTOR 56B1-RELATED"/>
    <property type="match status" value="1"/>
</dbReference>
<keyword evidence="8" id="KW-0807">Transducer</keyword>
<name>A0A8D0HQ56_SPHPU</name>
<feature type="transmembrane region" description="Helical" evidence="9">
    <location>
        <begin position="90"/>
        <end position="108"/>
    </location>
</feature>
<keyword evidence="7 9" id="KW-0472">Membrane</keyword>
<dbReference type="InterPro" id="IPR000276">
    <property type="entry name" value="GPCR_Rhodpsn"/>
</dbReference>
<evidence type="ECO:0000313" key="11">
    <source>
        <dbReference type="Ensembl" id="ENSSPUP00000025219.1"/>
    </source>
</evidence>
<dbReference type="Pfam" id="PF13853">
    <property type="entry name" value="7tm_4"/>
    <property type="match status" value="1"/>
</dbReference>
<dbReference type="Proteomes" id="UP000694392">
    <property type="component" value="Unplaced"/>
</dbReference>
<protein>
    <recommendedName>
        <fullName evidence="10">G-protein coupled receptors family 1 profile domain-containing protein</fullName>
    </recommendedName>
</protein>
<evidence type="ECO:0000313" key="12">
    <source>
        <dbReference type="Proteomes" id="UP000694392"/>
    </source>
</evidence>
<evidence type="ECO:0000256" key="7">
    <source>
        <dbReference type="ARBA" id="ARBA00023136"/>
    </source>
</evidence>
<dbReference type="InterPro" id="IPR017452">
    <property type="entry name" value="GPCR_Rhodpsn_7TM"/>
</dbReference>
<dbReference type="SUPFAM" id="SSF81321">
    <property type="entry name" value="Family A G protein-coupled receptor-like"/>
    <property type="match status" value="1"/>
</dbReference>
<dbReference type="PROSITE" id="PS50262">
    <property type="entry name" value="G_PROTEIN_RECEP_F1_2"/>
    <property type="match status" value="1"/>
</dbReference>
<keyword evidence="3" id="KW-0716">Sensory transduction</keyword>
<evidence type="ECO:0000256" key="2">
    <source>
        <dbReference type="ARBA" id="ARBA00004141"/>
    </source>
</evidence>
<dbReference type="GeneTree" id="ENSGT01150000286912"/>
<organism evidence="11 12">
    <name type="scientific">Sphenodon punctatus</name>
    <name type="common">Tuatara</name>
    <name type="synonym">Hatteria punctata</name>
    <dbReference type="NCBI Taxonomy" id="8508"/>
    <lineage>
        <taxon>Eukaryota</taxon>
        <taxon>Metazoa</taxon>
        <taxon>Chordata</taxon>
        <taxon>Craniata</taxon>
        <taxon>Vertebrata</taxon>
        <taxon>Euteleostomi</taxon>
        <taxon>Lepidosauria</taxon>
        <taxon>Sphenodontia</taxon>
        <taxon>Sphenodontidae</taxon>
        <taxon>Sphenodon</taxon>
    </lineage>
</organism>
<dbReference type="PRINTS" id="PR00237">
    <property type="entry name" value="GPCRRHODOPSN"/>
</dbReference>
<evidence type="ECO:0000256" key="8">
    <source>
        <dbReference type="ARBA" id="ARBA00023224"/>
    </source>
</evidence>
<comment type="function">
    <text evidence="1">Odorant receptor.</text>
</comment>
<dbReference type="AlphaFoldDB" id="A0A8D0HQ56"/>
<sequence>MQIAVWLDHPSPGALRASFLTLPRSTIQGGLLKPSLLHPSTFILVGIPGLEAVHIWISIPFCTIYVLSLLGNCCLLVIIKTEPSLHEPMYLFLSMLALADLVVSTTTLPKILSLFWFKDRNIHINACLAQIFLIHTLTTMESGFFLAMAFDRYVAICNPLRHSSILTNKTIAKIGLVILFRGVILLSPHPFLLKGLPYCRTNVIAHTYCEFMALVKLACVDTKTTRAYSLTVAFLTAGVDFILTVLSYILILRAIFRLPIKAARLKSLNTCGSHVCVILVFYIPVFFSFLTHRFGHNVAPHVHILIANVYLLVPPMMNPIIYGVRTKKIRERVIIISVCRCKGPQTVKFVHNRGGKL</sequence>
<keyword evidence="12" id="KW-1185">Reference proteome</keyword>
<dbReference type="CDD" id="cd15951">
    <property type="entry name" value="7tmA_OR52R_52L-like"/>
    <property type="match status" value="1"/>
</dbReference>
<evidence type="ECO:0000256" key="9">
    <source>
        <dbReference type="SAM" id="Phobius"/>
    </source>
</evidence>